<dbReference type="Proteomes" id="UP001337655">
    <property type="component" value="Unassembled WGS sequence"/>
</dbReference>
<accession>A0AAV9PNT7</accession>
<evidence type="ECO:0000256" key="10">
    <source>
        <dbReference type="ARBA" id="ARBA00022884"/>
    </source>
</evidence>
<keyword evidence="15" id="KW-0175">Coiled coil</keyword>
<dbReference type="CDD" id="cd12379">
    <property type="entry name" value="RRM2_I_PABPs"/>
    <property type="match status" value="1"/>
</dbReference>
<dbReference type="AlphaFoldDB" id="A0AAV9PNT7"/>
<dbReference type="InterPro" id="IPR045305">
    <property type="entry name" value="RRM2_I_PABPs"/>
</dbReference>
<evidence type="ECO:0000256" key="11">
    <source>
        <dbReference type="ARBA" id="ARBA00023242"/>
    </source>
</evidence>
<evidence type="ECO:0000256" key="13">
    <source>
        <dbReference type="PROSITE-ProRule" id="PRU00176"/>
    </source>
</evidence>
<dbReference type="NCBIfam" id="TIGR01628">
    <property type="entry name" value="PABP-1234"/>
    <property type="match status" value="1"/>
</dbReference>
<evidence type="ECO:0000256" key="15">
    <source>
        <dbReference type="SAM" id="Coils"/>
    </source>
</evidence>
<name>A0AAV9PNT7_9PEZI</name>
<dbReference type="InterPro" id="IPR003954">
    <property type="entry name" value="RRM_euk-type"/>
</dbReference>
<evidence type="ECO:0000259" key="17">
    <source>
        <dbReference type="PROSITE" id="PS50102"/>
    </source>
</evidence>
<comment type="similarity">
    <text evidence="3 14">Belongs to the polyadenylate-binding protein type-1 family.</text>
</comment>
<protein>
    <recommendedName>
        <fullName evidence="14">Polyadenylate-binding protein</fullName>
        <shortName evidence="14">PABP</shortName>
    </recommendedName>
</protein>
<evidence type="ECO:0000259" key="18">
    <source>
        <dbReference type="PROSITE" id="PS51309"/>
    </source>
</evidence>
<dbReference type="PANTHER" id="PTHR24012">
    <property type="entry name" value="RNA BINDING PROTEIN"/>
    <property type="match status" value="1"/>
</dbReference>
<dbReference type="InterPro" id="IPR035979">
    <property type="entry name" value="RBD_domain_sf"/>
</dbReference>
<keyword evidence="5 14" id="KW-0963">Cytoplasm</keyword>
<feature type="compositionally biased region" description="Polar residues" evidence="16">
    <location>
        <begin position="30"/>
        <end position="55"/>
    </location>
</feature>
<evidence type="ECO:0000256" key="8">
    <source>
        <dbReference type="ARBA" id="ARBA00022816"/>
    </source>
</evidence>
<feature type="domain" description="PABC" evidence="18">
    <location>
        <begin position="683"/>
        <end position="760"/>
    </location>
</feature>
<keyword evidence="10 13" id="KW-0694">RNA-binding</keyword>
<dbReference type="SMART" id="SM00517">
    <property type="entry name" value="PolyA"/>
    <property type="match status" value="1"/>
</dbReference>
<feature type="region of interest" description="Disordered" evidence="16">
    <location>
        <begin position="1"/>
        <end position="55"/>
    </location>
</feature>
<feature type="region of interest" description="Disordered" evidence="16">
    <location>
        <begin position="760"/>
        <end position="793"/>
    </location>
</feature>
<evidence type="ECO:0000256" key="7">
    <source>
        <dbReference type="ARBA" id="ARBA00022737"/>
    </source>
</evidence>
<dbReference type="SUPFAM" id="SSF63570">
    <property type="entry name" value="PABC (PABP) domain"/>
    <property type="match status" value="1"/>
</dbReference>
<proteinExistence type="inferred from homology"/>
<keyword evidence="4" id="KW-0813">Transport</keyword>
<dbReference type="CDD" id="cd12378">
    <property type="entry name" value="RRM1_I_PABPs"/>
    <property type="match status" value="1"/>
</dbReference>
<dbReference type="GO" id="GO:0003723">
    <property type="term" value="F:RNA binding"/>
    <property type="evidence" value="ECO:0007669"/>
    <property type="project" value="UniProtKB-UniRule"/>
</dbReference>
<dbReference type="Pfam" id="PF00076">
    <property type="entry name" value="RRM_1"/>
    <property type="match status" value="5"/>
</dbReference>
<dbReference type="SMART" id="SM00361">
    <property type="entry name" value="RRM_1"/>
    <property type="match status" value="3"/>
</dbReference>
<dbReference type="FunFam" id="1.10.1900.10:FF:000004">
    <property type="entry name" value="Polyadenylate-binding protein"/>
    <property type="match status" value="1"/>
</dbReference>
<dbReference type="GO" id="GO:0006417">
    <property type="term" value="P:regulation of translation"/>
    <property type="evidence" value="ECO:0007669"/>
    <property type="project" value="UniProtKB-KW"/>
</dbReference>
<dbReference type="GeneID" id="89922404"/>
<evidence type="ECO:0000256" key="5">
    <source>
        <dbReference type="ARBA" id="ARBA00022490"/>
    </source>
</evidence>
<feature type="region of interest" description="Disordered" evidence="16">
    <location>
        <begin position="637"/>
        <end position="696"/>
    </location>
</feature>
<feature type="domain" description="RRM" evidence="17">
    <location>
        <begin position="148"/>
        <end position="225"/>
    </location>
</feature>
<dbReference type="FunFam" id="3.30.70.330:FF:000003">
    <property type="entry name" value="Polyadenylate-binding protein"/>
    <property type="match status" value="1"/>
</dbReference>
<keyword evidence="9" id="KW-0810">Translation regulation</keyword>
<comment type="subcellular location">
    <subcellularLocation>
        <location evidence="2 14">Cytoplasm</location>
    </subcellularLocation>
    <subcellularLocation>
        <location evidence="1">Nucleus</location>
    </subcellularLocation>
</comment>
<feature type="coiled-coil region" evidence="15">
    <location>
        <begin position="314"/>
        <end position="341"/>
    </location>
</feature>
<dbReference type="CDD" id="cd12380">
    <property type="entry name" value="RRM3_I_PABPs"/>
    <property type="match status" value="1"/>
</dbReference>
<keyword evidence="8" id="KW-0509">mRNA transport</keyword>
<dbReference type="SMART" id="SM00360">
    <property type="entry name" value="RRM"/>
    <property type="match status" value="4"/>
</dbReference>
<dbReference type="EMBL" id="JAVRRT010000002">
    <property type="protein sequence ID" value="KAK5173977.1"/>
    <property type="molecule type" value="Genomic_DNA"/>
</dbReference>
<dbReference type="InterPro" id="IPR036053">
    <property type="entry name" value="PABP-dom"/>
</dbReference>
<dbReference type="PROSITE" id="PS50102">
    <property type="entry name" value="RRM"/>
    <property type="match status" value="4"/>
</dbReference>
<reference evidence="19 20" key="1">
    <citation type="submission" date="2023-08" db="EMBL/GenBank/DDBJ databases">
        <title>Black Yeasts Isolated from many extreme environments.</title>
        <authorList>
            <person name="Coleine C."/>
            <person name="Stajich J.E."/>
            <person name="Selbmann L."/>
        </authorList>
    </citation>
    <scope>NUCLEOTIDE SEQUENCE [LARGE SCALE GENOMIC DNA]</scope>
    <source>
        <strain evidence="19 20">CCFEE 5935</strain>
    </source>
</reference>
<dbReference type="InterPro" id="IPR034364">
    <property type="entry name" value="PABP_RRM1"/>
</dbReference>
<evidence type="ECO:0000256" key="6">
    <source>
        <dbReference type="ARBA" id="ARBA00022664"/>
    </source>
</evidence>
<evidence type="ECO:0000256" key="14">
    <source>
        <dbReference type="RuleBase" id="RU362004"/>
    </source>
</evidence>
<evidence type="ECO:0000256" key="16">
    <source>
        <dbReference type="SAM" id="MobiDB-lite"/>
    </source>
</evidence>
<dbReference type="RefSeq" id="XP_064662646.1">
    <property type="nucleotide sequence ID" value="XM_064798319.1"/>
</dbReference>
<evidence type="ECO:0000256" key="4">
    <source>
        <dbReference type="ARBA" id="ARBA00022448"/>
    </source>
</evidence>
<organism evidence="19 20">
    <name type="scientific">Saxophila tyrrhenica</name>
    <dbReference type="NCBI Taxonomy" id="1690608"/>
    <lineage>
        <taxon>Eukaryota</taxon>
        <taxon>Fungi</taxon>
        <taxon>Dikarya</taxon>
        <taxon>Ascomycota</taxon>
        <taxon>Pezizomycotina</taxon>
        <taxon>Dothideomycetes</taxon>
        <taxon>Dothideomycetidae</taxon>
        <taxon>Mycosphaerellales</taxon>
        <taxon>Extremaceae</taxon>
        <taxon>Saxophila</taxon>
    </lineage>
</organism>
<evidence type="ECO:0000256" key="12">
    <source>
        <dbReference type="ARBA" id="ARBA00024761"/>
    </source>
</evidence>
<keyword evidence="6" id="KW-0507">mRNA processing</keyword>
<dbReference type="InterPro" id="IPR012677">
    <property type="entry name" value="Nucleotide-bd_a/b_plait_sf"/>
</dbReference>
<comment type="caution">
    <text evidence="19">The sequence shown here is derived from an EMBL/GenBank/DDBJ whole genome shotgun (WGS) entry which is preliminary data.</text>
</comment>
<dbReference type="FunFam" id="3.30.70.330:FF:000355">
    <property type="entry name" value="Polyadenylate-binding protein"/>
    <property type="match status" value="1"/>
</dbReference>
<dbReference type="InterPro" id="IPR000504">
    <property type="entry name" value="RRM_dom"/>
</dbReference>
<feature type="compositionally biased region" description="Gly residues" evidence="16">
    <location>
        <begin position="639"/>
        <end position="662"/>
    </location>
</feature>
<evidence type="ECO:0000313" key="19">
    <source>
        <dbReference type="EMBL" id="KAK5173977.1"/>
    </source>
</evidence>
<sequence length="793" mass="85837">MSDVQNSTSPAPAAGQTSSPPAEGAGANGTGQLNTNVTSDGGDMQTPTSAAPSTAHHNSASLYVGELDPSVTEAMLFELFSSIGQVASIRVCRDAVTRRSLGYAYVNYNNANDGERALEELNYTLIKGKPCRIMWSQRDPALRKTGHGNVFIKNLDTAIDNKALHDTFAAFGDILSCKVAQDEHGNSKGYGFVHYQTAEAANAAIKSVNGMLLNEKKVFVGHHIPKKDRMSKFEEMKANFTNVYVKNIDLEVTDDEFRDLFSKYGDITSASLAHDNETGKSRGFGFVNYIRHEDANKAVEELHDSQLKSQVLYVGRAQKKHEREEELRKQYEAARQEKNAKYQGVNLYVKNLADEIDDEELRKVFEPYGAITSAKVMRDTVPLDSDGEPIKETEEKEEESSEEKKEEDKDGEKKEDGVDELEKKMDTVTIGGEKKMLGKSKGFGFVCFSNPDEATKAVTELNQKMVHGKPLYVALAQRKEVRKSQLEASIQARNQVRMQQQATAGGMPPQAFMQPQVFMGPNGQPMVMPGGGRGQMPFPMGMPQQAGQRGGFQGMPQQGGRGGPGGMPGMPGMPYGFPPQMGSYNPAMAAQNPAAYAQLMQAAQQAQAAAMGRGAGRGGQMQGMGMPMMQGMPPQMMGGMPGRGGFPGGQQPGRGGMMGGPGRMDEQRGRQATRGPQQQSDGSPGVDLAQLNSVPPPQQKQILGEALYPKIATQQPELAGKITGMLLEMDNQELLSLTTDDDALRLKVDEAMNVYHEYVKNQGGPSDEPSAGGMNGGPENINPSVEEVKDAEA</sequence>
<evidence type="ECO:0000256" key="9">
    <source>
        <dbReference type="ARBA" id="ARBA00022845"/>
    </source>
</evidence>
<dbReference type="SUPFAM" id="SSF54928">
    <property type="entry name" value="RNA-binding domain, RBD"/>
    <property type="match status" value="3"/>
</dbReference>
<evidence type="ECO:0000256" key="3">
    <source>
        <dbReference type="ARBA" id="ARBA00008557"/>
    </source>
</evidence>
<dbReference type="InterPro" id="IPR006515">
    <property type="entry name" value="PABP_1234"/>
</dbReference>
<dbReference type="GO" id="GO:0006397">
    <property type="term" value="P:mRNA processing"/>
    <property type="evidence" value="ECO:0007669"/>
    <property type="project" value="UniProtKB-KW"/>
</dbReference>
<dbReference type="GO" id="GO:0005634">
    <property type="term" value="C:nucleus"/>
    <property type="evidence" value="ECO:0007669"/>
    <property type="project" value="UniProtKB-SubCell"/>
</dbReference>
<dbReference type="GO" id="GO:0051028">
    <property type="term" value="P:mRNA transport"/>
    <property type="evidence" value="ECO:0007669"/>
    <property type="project" value="UniProtKB-KW"/>
</dbReference>
<keyword evidence="7" id="KW-0677">Repeat</keyword>
<feature type="region of interest" description="Disordered" evidence="16">
    <location>
        <begin position="379"/>
        <end position="424"/>
    </location>
</feature>
<keyword evidence="11" id="KW-0539">Nucleus</keyword>
<evidence type="ECO:0000313" key="20">
    <source>
        <dbReference type="Proteomes" id="UP001337655"/>
    </source>
</evidence>
<feature type="compositionally biased region" description="Polar residues" evidence="16">
    <location>
        <begin position="1"/>
        <end position="20"/>
    </location>
</feature>
<evidence type="ECO:0000256" key="1">
    <source>
        <dbReference type="ARBA" id="ARBA00004123"/>
    </source>
</evidence>
<feature type="compositionally biased region" description="Basic and acidic residues" evidence="16">
    <location>
        <begin position="402"/>
        <end position="424"/>
    </location>
</feature>
<dbReference type="Gene3D" id="1.10.1900.10">
    <property type="entry name" value="c-terminal domain of poly(a) binding protein"/>
    <property type="match status" value="1"/>
</dbReference>
<dbReference type="Pfam" id="PF00658">
    <property type="entry name" value="MLLE"/>
    <property type="match status" value="1"/>
</dbReference>
<dbReference type="CDD" id="cd12381">
    <property type="entry name" value="RRM4_I_PABPs"/>
    <property type="match status" value="1"/>
</dbReference>
<feature type="domain" description="RRM" evidence="17">
    <location>
        <begin position="60"/>
        <end position="138"/>
    </location>
</feature>
<dbReference type="GO" id="GO:0010494">
    <property type="term" value="C:cytoplasmic stress granule"/>
    <property type="evidence" value="ECO:0007669"/>
    <property type="project" value="UniProtKB-ARBA"/>
</dbReference>
<evidence type="ECO:0000256" key="2">
    <source>
        <dbReference type="ARBA" id="ARBA00004496"/>
    </source>
</evidence>
<dbReference type="Gene3D" id="3.30.70.330">
    <property type="match status" value="4"/>
</dbReference>
<dbReference type="FunFam" id="3.30.70.330:FF:000384">
    <property type="entry name" value="Polyadenylate-binding protein"/>
    <property type="match status" value="1"/>
</dbReference>
<feature type="domain" description="RRM" evidence="17">
    <location>
        <begin position="241"/>
        <end position="319"/>
    </location>
</feature>
<feature type="domain" description="RRM" evidence="17">
    <location>
        <begin position="345"/>
        <end position="478"/>
    </location>
</feature>
<gene>
    <name evidence="19" type="primary">PAB1_1</name>
    <name evidence="19" type="ORF">LTR77_001056</name>
</gene>
<comment type="function">
    <text evidence="12">Binds the poly(A) tail of mRNA. Appears to be an important mediator of the multiple roles of the poly(A) tail in mRNA biogenesis, stability and translation. In the nucleus, involved in both mRNA cleavage and polyadenylation. Is also required for efficient mRNA export to the cytoplasm. Acts in concert with a poly(A)-specific nuclease (PAN) to affect poly(A) tail shortening, which may occur concomitantly with either nucleocytoplasmic mRNA transport or translational initiation. In the cytoplasm, stimulates translation initiation and regulates mRNA decay through translation termination-coupled poly(A) shortening, probably mediated by PAN.</text>
</comment>
<dbReference type="PROSITE" id="PS51309">
    <property type="entry name" value="PABC"/>
    <property type="match status" value="1"/>
</dbReference>
<keyword evidence="20" id="KW-1185">Reference proteome</keyword>
<dbReference type="InterPro" id="IPR002004">
    <property type="entry name" value="PABP_HYD_C"/>
</dbReference>